<sequence length="160" mass="18298">MNLRLMSLACCVLLASCTSWETKKISTEDFLQQEQNSIDITEVDTYPVFESCSELSEKTVLKDCFEDFITNTLYSELSNHTIIVKESIHDTVWIDLVVDEKGQFCIEHIDLSPIVTQEIRSLPLWIHDAIRVLPKPAPATKRSMPVKTKFKVPVILKVNE</sequence>
<organism evidence="1 2">
    <name type="scientific">Dokdonia ponticola</name>
    <dbReference type="NCBI Taxonomy" id="2041041"/>
    <lineage>
        <taxon>Bacteria</taxon>
        <taxon>Pseudomonadati</taxon>
        <taxon>Bacteroidota</taxon>
        <taxon>Flavobacteriia</taxon>
        <taxon>Flavobacteriales</taxon>
        <taxon>Flavobacteriaceae</taxon>
        <taxon>Dokdonia</taxon>
    </lineage>
</organism>
<name>A0ABV9I378_9FLAO</name>
<dbReference type="RefSeq" id="WP_379983021.1">
    <property type="nucleotide sequence ID" value="NZ_JBHSFV010000026.1"/>
</dbReference>
<accession>A0ABV9I378</accession>
<comment type="caution">
    <text evidence="1">The sequence shown here is derived from an EMBL/GenBank/DDBJ whole genome shotgun (WGS) entry which is preliminary data.</text>
</comment>
<dbReference type="EMBL" id="JBHSFV010000026">
    <property type="protein sequence ID" value="MFC4636639.1"/>
    <property type="molecule type" value="Genomic_DNA"/>
</dbReference>
<proteinExistence type="predicted"/>
<keyword evidence="2" id="KW-1185">Reference proteome</keyword>
<protein>
    <recommendedName>
        <fullName evidence="3">TonB C-terminal domain-containing protein</fullName>
    </recommendedName>
</protein>
<evidence type="ECO:0000313" key="1">
    <source>
        <dbReference type="EMBL" id="MFC4636639.1"/>
    </source>
</evidence>
<dbReference type="Proteomes" id="UP001596043">
    <property type="component" value="Unassembled WGS sequence"/>
</dbReference>
<dbReference type="PROSITE" id="PS51257">
    <property type="entry name" value="PROKAR_LIPOPROTEIN"/>
    <property type="match status" value="1"/>
</dbReference>
<evidence type="ECO:0000313" key="2">
    <source>
        <dbReference type="Proteomes" id="UP001596043"/>
    </source>
</evidence>
<gene>
    <name evidence="1" type="ORF">ACFO3O_22230</name>
</gene>
<reference evidence="2" key="1">
    <citation type="journal article" date="2019" name="Int. J. Syst. Evol. Microbiol.">
        <title>The Global Catalogue of Microorganisms (GCM) 10K type strain sequencing project: providing services to taxonomists for standard genome sequencing and annotation.</title>
        <authorList>
            <consortium name="The Broad Institute Genomics Platform"/>
            <consortium name="The Broad Institute Genome Sequencing Center for Infectious Disease"/>
            <person name="Wu L."/>
            <person name="Ma J."/>
        </authorList>
    </citation>
    <scope>NUCLEOTIDE SEQUENCE [LARGE SCALE GENOMIC DNA]</scope>
    <source>
        <strain evidence="2">YJ-61-S</strain>
    </source>
</reference>
<evidence type="ECO:0008006" key="3">
    <source>
        <dbReference type="Google" id="ProtNLM"/>
    </source>
</evidence>